<protein>
    <submittedName>
        <fullName evidence="1">Uncharacterized protein</fullName>
    </submittedName>
</protein>
<sequence length="133" mass="14777">MTTPATYTGFYFGRDGFVCYYFGRYCQSEKKDDGDYGGSDSSRSFALNLQNDDAGSGLDRIIGEVHSREVVAEHGRRMHTGLSELRKEIQKPLYFYESSGQCSILSGATTHCRLFGAFPGDQIRTKEDAISSS</sequence>
<accession>A0ABU6Z3I6</accession>
<evidence type="ECO:0000313" key="2">
    <source>
        <dbReference type="Proteomes" id="UP001341840"/>
    </source>
</evidence>
<reference evidence="1 2" key="1">
    <citation type="journal article" date="2023" name="Plants (Basel)">
        <title>Bridging the Gap: Combining Genomics and Transcriptomics Approaches to Understand Stylosanthes scabra, an Orphan Legume from the Brazilian Caatinga.</title>
        <authorList>
            <person name="Ferreira-Neto J.R.C."/>
            <person name="da Silva M.D."/>
            <person name="Binneck E."/>
            <person name="de Melo N.F."/>
            <person name="da Silva R.H."/>
            <person name="de Melo A.L.T.M."/>
            <person name="Pandolfi V."/>
            <person name="Bustamante F.O."/>
            <person name="Brasileiro-Vidal A.C."/>
            <person name="Benko-Iseppon A.M."/>
        </authorList>
    </citation>
    <scope>NUCLEOTIDE SEQUENCE [LARGE SCALE GENOMIC DNA]</scope>
    <source>
        <tissue evidence="1">Leaves</tissue>
    </source>
</reference>
<proteinExistence type="predicted"/>
<organism evidence="1 2">
    <name type="scientific">Stylosanthes scabra</name>
    <dbReference type="NCBI Taxonomy" id="79078"/>
    <lineage>
        <taxon>Eukaryota</taxon>
        <taxon>Viridiplantae</taxon>
        <taxon>Streptophyta</taxon>
        <taxon>Embryophyta</taxon>
        <taxon>Tracheophyta</taxon>
        <taxon>Spermatophyta</taxon>
        <taxon>Magnoliopsida</taxon>
        <taxon>eudicotyledons</taxon>
        <taxon>Gunneridae</taxon>
        <taxon>Pentapetalae</taxon>
        <taxon>rosids</taxon>
        <taxon>fabids</taxon>
        <taxon>Fabales</taxon>
        <taxon>Fabaceae</taxon>
        <taxon>Papilionoideae</taxon>
        <taxon>50 kb inversion clade</taxon>
        <taxon>dalbergioids sensu lato</taxon>
        <taxon>Dalbergieae</taxon>
        <taxon>Pterocarpus clade</taxon>
        <taxon>Stylosanthes</taxon>
    </lineage>
</organism>
<gene>
    <name evidence="1" type="ORF">PIB30_015305</name>
</gene>
<comment type="caution">
    <text evidence="1">The sequence shown here is derived from an EMBL/GenBank/DDBJ whole genome shotgun (WGS) entry which is preliminary data.</text>
</comment>
<keyword evidence="2" id="KW-1185">Reference proteome</keyword>
<dbReference type="Proteomes" id="UP001341840">
    <property type="component" value="Unassembled WGS sequence"/>
</dbReference>
<name>A0ABU6Z3I6_9FABA</name>
<dbReference type="EMBL" id="JASCZI010271902">
    <property type="protein sequence ID" value="MED6217187.1"/>
    <property type="molecule type" value="Genomic_DNA"/>
</dbReference>
<evidence type="ECO:0000313" key="1">
    <source>
        <dbReference type="EMBL" id="MED6217187.1"/>
    </source>
</evidence>